<feature type="domain" description="No apical meristem-associated C-terminal" evidence="2">
    <location>
        <begin position="49"/>
        <end position="129"/>
    </location>
</feature>
<dbReference type="InterPro" id="IPR029466">
    <property type="entry name" value="NAM-associated_C"/>
</dbReference>
<dbReference type="Proteomes" id="UP000275267">
    <property type="component" value="Unassembled WGS sequence"/>
</dbReference>
<dbReference type="AlphaFoldDB" id="A0A3L6TWC9"/>
<reference evidence="4" key="1">
    <citation type="journal article" date="2019" name="Nat. Commun.">
        <title>The genome of broomcorn millet.</title>
        <authorList>
            <person name="Zou C."/>
            <person name="Miki D."/>
            <person name="Li D."/>
            <person name="Tang Q."/>
            <person name="Xiao L."/>
            <person name="Rajput S."/>
            <person name="Deng P."/>
            <person name="Jia W."/>
            <person name="Huang R."/>
            <person name="Zhang M."/>
            <person name="Sun Y."/>
            <person name="Hu J."/>
            <person name="Fu X."/>
            <person name="Schnable P.S."/>
            <person name="Li F."/>
            <person name="Zhang H."/>
            <person name="Feng B."/>
            <person name="Zhu X."/>
            <person name="Liu R."/>
            <person name="Schnable J.C."/>
            <person name="Zhu J.-K."/>
            <person name="Zhang H."/>
        </authorList>
    </citation>
    <scope>NUCLEOTIDE SEQUENCE [LARGE SCALE GENOMIC DNA]</scope>
</reference>
<keyword evidence="4" id="KW-1185">Reference proteome</keyword>
<organism evidence="3 4">
    <name type="scientific">Panicum miliaceum</name>
    <name type="common">Proso millet</name>
    <name type="synonym">Broomcorn millet</name>
    <dbReference type="NCBI Taxonomy" id="4540"/>
    <lineage>
        <taxon>Eukaryota</taxon>
        <taxon>Viridiplantae</taxon>
        <taxon>Streptophyta</taxon>
        <taxon>Embryophyta</taxon>
        <taxon>Tracheophyta</taxon>
        <taxon>Spermatophyta</taxon>
        <taxon>Magnoliopsida</taxon>
        <taxon>Liliopsida</taxon>
        <taxon>Poales</taxon>
        <taxon>Poaceae</taxon>
        <taxon>PACMAD clade</taxon>
        <taxon>Panicoideae</taxon>
        <taxon>Panicodae</taxon>
        <taxon>Paniceae</taxon>
        <taxon>Panicinae</taxon>
        <taxon>Panicum</taxon>
        <taxon>Panicum sect. Panicum</taxon>
    </lineage>
</organism>
<evidence type="ECO:0000313" key="3">
    <source>
        <dbReference type="EMBL" id="RLN43024.1"/>
    </source>
</evidence>
<proteinExistence type="predicted"/>
<feature type="region of interest" description="Disordered" evidence="1">
    <location>
        <begin position="66"/>
        <end position="130"/>
    </location>
</feature>
<evidence type="ECO:0000313" key="4">
    <source>
        <dbReference type="Proteomes" id="UP000275267"/>
    </source>
</evidence>
<dbReference type="Pfam" id="PF14303">
    <property type="entry name" value="NAM-associated"/>
    <property type="match status" value="1"/>
</dbReference>
<evidence type="ECO:0000259" key="2">
    <source>
        <dbReference type="Pfam" id="PF14303"/>
    </source>
</evidence>
<feature type="compositionally biased region" description="Acidic residues" evidence="1">
    <location>
        <begin position="88"/>
        <end position="101"/>
    </location>
</feature>
<dbReference type="EMBL" id="PQIB02000001">
    <property type="protein sequence ID" value="RLN43024.1"/>
    <property type="molecule type" value="Genomic_DNA"/>
</dbReference>
<protein>
    <recommendedName>
        <fullName evidence="2">No apical meristem-associated C-terminal domain-containing protein</fullName>
    </recommendedName>
</protein>
<gene>
    <name evidence="3" type="ORF">C2845_PM01G02690</name>
</gene>
<dbReference type="OrthoDB" id="10594537at2759"/>
<accession>A0A3L6TWC9</accession>
<feature type="compositionally biased region" description="Basic and acidic residues" evidence="1">
    <location>
        <begin position="66"/>
        <end position="75"/>
    </location>
</feature>
<evidence type="ECO:0000256" key="1">
    <source>
        <dbReference type="SAM" id="MobiDB-lite"/>
    </source>
</evidence>
<comment type="caution">
    <text evidence="3">The sequence shown here is derived from an EMBL/GenBank/DDBJ whole genome shotgun (WGS) entry which is preliminary data.</text>
</comment>
<sequence>MAASTYLMKCLQEKNTKPYWQLDIQETNEIIDRLFHVQKLYKLKESKNRPFVMLHCWTLLEHNEKWNNRDNDCHPLKKRAGNSSFTEFENEGDGNEDEEESGSPRLGPPNKKRLSGRKQEKERIKRRRGSRKEEMVLCFNVQYKR</sequence>
<name>A0A3L6TWC9_PANMI</name>